<sequence length="31" mass="3506">MLDTICDVLKSAYERGWVFGTGGYLEILEIL</sequence>
<reference evidence="1" key="1">
    <citation type="journal article" date="2020" name="Nature">
        <title>Giant virus diversity and host interactions through global metagenomics.</title>
        <authorList>
            <person name="Schulz F."/>
            <person name="Roux S."/>
            <person name="Paez-Espino D."/>
            <person name="Jungbluth S."/>
            <person name="Walsh D.A."/>
            <person name="Denef V.J."/>
            <person name="McMahon K.D."/>
            <person name="Konstantinidis K.T."/>
            <person name="Eloe-Fadrosh E.A."/>
            <person name="Kyrpides N.C."/>
            <person name="Woyke T."/>
        </authorList>
    </citation>
    <scope>NUCLEOTIDE SEQUENCE</scope>
    <source>
        <strain evidence="1">GVMAG-M-3300023174-68</strain>
    </source>
</reference>
<organism evidence="1">
    <name type="scientific">viral metagenome</name>
    <dbReference type="NCBI Taxonomy" id="1070528"/>
    <lineage>
        <taxon>unclassified sequences</taxon>
        <taxon>metagenomes</taxon>
        <taxon>organismal metagenomes</taxon>
    </lineage>
</organism>
<accession>A0A6C0DVT5</accession>
<evidence type="ECO:0000313" key="1">
    <source>
        <dbReference type="EMBL" id="QHT20572.1"/>
    </source>
</evidence>
<name>A0A6C0DVT5_9ZZZZ</name>
<dbReference type="AlphaFoldDB" id="A0A6C0DVT5"/>
<protein>
    <submittedName>
        <fullName evidence="1">Uncharacterized protein</fullName>
    </submittedName>
</protein>
<dbReference type="EMBL" id="MN739679">
    <property type="protein sequence ID" value="QHT20572.1"/>
    <property type="molecule type" value="Genomic_DNA"/>
</dbReference>
<proteinExistence type="predicted"/>